<reference evidence="2" key="1">
    <citation type="journal article" date="2021" name="PeerJ">
        <title>Extensive microbial diversity within the chicken gut microbiome revealed by metagenomics and culture.</title>
        <authorList>
            <person name="Gilroy R."/>
            <person name="Ravi A."/>
            <person name="Getino M."/>
            <person name="Pursley I."/>
            <person name="Horton D.L."/>
            <person name="Alikhan N.F."/>
            <person name="Baker D."/>
            <person name="Gharbi K."/>
            <person name="Hall N."/>
            <person name="Watson M."/>
            <person name="Adriaenssens E.M."/>
            <person name="Foster-Nyarko E."/>
            <person name="Jarju S."/>
            <person name="Secka A."/>
            <person name="Antonio M."/>
            <person name="Oren A."/>
            <person name="Chaudhuri R.R."/>
            <person name="La Ragione R."/>
            <person name="Hildebrand F."/>
            <person name="Pallen M.J."/>
        </authorList>
    </citation>
    <scope>NUCLEOTIDE SEQUENCE</scope>
    <source>
        <strain evidence="2">ChiHjej9B8-13557</strain>
    </source>
</reference>
<sequence length="248" mass="27870">MYSGRRNPNQDIGLEKMTIVNLDADNGNGETLVVLYNPQSYVRKRSVEYQPVQELGAEFPKLQYNGGGIEELSFELFFDSVSAGEEVKGKNGEEKLKNEFKQNQGKILKEKTVDVRTYTQKIYDLMTIEKDAHRPPMLSISWGSMEFTGFLSSCEQNFTKFSSNGNPVRAVLNCQFIRCSDGKEAALNPKQSPDTTKYRTVRQGDSLWAMAQKEYGDASQWREIAAANGIVNPRTLRSGEMLTVPGLV</sequence>
<protein>
    <submittedName>
        <fullName evidence="2">LysM peptidoglycan-binding domain-containing protein</fullName>
    </submittedName>
</protein>
<name>A0A9D2S875_9FIRM</name>
<dbReference type="SUPFAM" id="SSF54106">
    <property type="entry name" value="LysM domain"/>
    <property type="match status" value="1"/>
</dbReference>
<dbReference type="SMART" id="SM00257">
    <property type="entry name" value="LysM"/>
    <property type="match status" value="1"/>
</dbReference>
<dbReference type="InterPro" id="IPR036779">
    <property type="entry name" value="LysM_dom_sf"/>
</dbReference>
<accession>A0A9D2S875</accession>
<dbReference type="Pfam" id="PF01476">
    <property type="entry name" value="LysM"/>
    <property type="match status" value="1"/>
</dbReference>
<dbReference type="PROSITE" id="PS51782">
    <property type="entry name" value="LYSM"/>
    <property type="match status" value="1"/>
</dbReference>
<dbReference type="Proteomes" id="UP000824211">
    <property type="component" value="Unassembled WGS sequence"/>
</dbReference>
<dbReference type="Gene3D" id="3.10.350.10">
    <property type="entry name" value="LysM domain"/>
    <property type="match status" value="1"/>
</dbReference>
<dbReference type="AlphaFoldDB" id="A0A9D2S875"/>
<evidence type="ECO:0000313" key="3">
    <source>
        <dbReference type="Proteomes" id="UP000824211"/>
    </source>
</evidence>
<evidence type="ECO:0000313" key="2">
    <source>
        <dbReference type="EMBL" id="HJB59100.1"/>
    </source>
</evidence>
<reference evidence="2" key="2">
    <citation type="submission" date="2021-04" db="EMBL/GenBank/DDBJ databases">
        <authorList>
            <person name="Gilroy R."/>
        </authorList>
    </citation>
    <scope>NUCLEOTIDE SEQUENCE</scope>
    <source>
        <strain evidence="2">ChiHjej9B8-13557</strain>
    </source>
</reference>
<dbReference type="InterPro" id="IPR045361">
    <property type="entry name" value="CIS_tube_prot_N"/>
</dbReference>
<organism evidence="2 3">
    <name type="scientific">Candidatus Faecalibacterium faecipullorum</name>
    <dbReference type="NCBI Taxonomy" id="2838578"/>
    <lineage>
        <taxon>Bacteria</taxon>
        <taxon>Bacillati</taxon>
        <taxon>Bacillota</taxon>
        <taxon>Clostridia</taxon>
        <taxon>Eubacteriales</taxon>
        <taxon>Oscillospiraceae</taxon>
        <taxon>Faecalibacterium</taxon>
    </lineage>
</organism>
<dbReference type="CDD" id="cd00118">
    <property type="entry name" value="LysM"/>
    <property type="match status" value="1"/>
</dbReference>
<dbReference type="InterPro" id="IPR018392">
    <property type="entry name" value="LysM"/>
</dbReference>
<gene>
    <name evidence="2" type="ORF">H9771_05525</name>
</gene>
<dbReference type="Pfam" id="PF19266">
    <property type="entry name" value="CIS_tube"/>
    <property type="match status" value="1"/>
</dbReference>
<evidence type="ECO:0000259" key="1">
    <source>
        <dbReference type="PROSITE" id="PS51782"/>
    </source>
</evidence>
<dbReference type="EMBL" id="DWXX01000096">
    <property type="protein sequence ID" value="HJB59100.1"/>
    <property type="molecule type" value="Genomic_DNA"/>
</dbReference>
<feature type="domain" description="LysM" evidence="1">
    <location>
        <begin position="197"/>
        <end position="244"/>
    </location>
</feature>
<proteinExistence type="predicted"/>
<comment type="caution">
    <text evidence="2">The sequence shown here is derived from an EMBL/GenBank/DDBJ whole genome shotgun (WGS) entry which is preliminary data.</text>
</comment>